<proteinExistence type="predicted"/>
<comment type="caution">
    <text evidence="1">The sequence shown here is derived from an EMBL/GenBank/DDBJ whole genome shotgun (WGS) entry which is preliminary data.</text>
</comment>
<dbReference type="RefSeq" id="XP_046005858.1">
    <property type="nucleotide sequence ID" value="XM_046155640.1"/>
</dbReference>
<dbReference type="Proteomes" id="UP000756346">
    <property type="component" value="Unassembled WGS sequence"/>
</dbReference>
<accession>A0A9P8XTE3</accession>
<dbReference type="AlphaFoldDB" id="A0A9P8XTE3"/>
<evidence type="ECO:0000313" key="2">
    <source>
        <dbReference type="Proteomes" id="UP000756346"/>
    </source>
</evidence>
<protein>
    <submittedName>
        <fullName evidence="1">Uncharacterized protein</fullName>
    </submittedName>
</protein>
<evidence type="ECO:0000313" key="1">
    <source>
        <dbReference type="EMBL" id="KAH7016234.1"/>
    </source>
</evidence>
<dbReference type="GeneID" id="70185186"/>
<dbReference type="EMBL" id="JAGTJQ010000012">
    <property type="protein sequence ID" value="KAH7016234.1"/>
    <property type="molecule type" value="Genomic_DNA"/>
</dbReference>
<keyword evidence="2" id="KW-1185">Reference proteome</keyword>
<reference evidence="1" key="1">
    <citation type="journal article" date="2021" name="Nat. Commun.">
        <title>Genetic determinants of endophytism in the Arabidopsis root mycobiome.</title>
        <authorList>
            <person name="Mesny F."/>
            <person name="Miyauchi S."/>
            <person name="Thiergart T."/>
            <person name="Pickel B."/>
            <person name="Atanasova L."/>
            <person name="Karlsson M."/>
            <person name="Huettel B."/>
            <person name="Barry K.W."/>
            <person name="Haridas S."/>
            <person name="Chen C."/>
            <person name="Bauer D."/>
            <person name="Andreopoulos W."/>
            <person name="Pangilinan J."/>
            <person name="LaButti K."/>
            <person name="Riley R."/>
            <person name="Lipzen A."/>
            <person name="Clum A."/>
            <person name="Drula E."/>
            <person name="Henrissat B."/>
            <person name="Kohler A."/>
            <person name="Grigoriev I.V."/>
            <person name="Martin F.M."/>
            <person name="Hacquard S."/>
        </authorList>
    </citation>
    <scope>NUCLEOTIDE SEQUENCE</scope>
    <source>
        <strain evidence="1">MPI-CAGE-CH-0230</strain>
    </source>
</reference>
<gene>
    <name evidence="1" type="ORF">B0I36DRAFT_337091</name>
</gene>
<dbReference type="OrthoDB" id="5209718at2759"/>
<name>A0A9P8XTE3_9PEZI</name>
<sequence length="96" mass="11375">MIDILREENWKLSQEVWDLRSRADAESRQRQLVEEENRRLHNNQQWLEGQVRDCAAAVDYFKNSVARCFLGLDKVLPILEDLRKDTSLDRAMSRSV</sequence>
<feature type="non-terminal residue" evidence="1">
    <location>
        <position position="96"/>
    </location>
</feature>
<organism evidence="1 2">
    <name type="scientific">Microdochium trichocladiopsis</name>
    <dbReference type="NCBI Taxonomy" id="1682393"/>
    <lineage>
        <taxon>Eukaryota</taxon>
        <taxon>Fungi</taxon>
        <taxon>Dikarya</taxon>
        <taxon>Ascomycota</taxon>
        <taxon>Pezizomycotina</taxon>
        <taxon>Sordariomycetes</taxon>
        <taxon>Xylariomycetidae</taxon>
        <taxon>Xylariales</taxon>
        <taxon>Microdochiaceae</taxon>
        <taxon>Microdochium</taxon>
    </lineage>
</organism>